<accession>A0ABV4CT92</accession>
<comment type="caution">
    <text evidence="4">The sequence shown here is derived from an EMBL/GenBank/DDBJ whole genome shotgun (WGS) entry which is preliminary data.</text>
</comment>
<dbReference type="InterPro" id="IPR045761">
    <property type="entry name" value="ODP_dom"/>
</dbReference>
<organism evidence="4 5">
    <name type="scientific">Heminiphilus faecis</name>
    <dbReference type="NCBI Taxonomy" id="2601703"/>
    <lineage>
        <taxon>Bacteria</taxon>
        <taxon>Pseudomonadati</taxon>
        <taxon>Bacteroidota</taxon>
        <taxon>Bacteroidia</taxon>
        <taxon>Bacteroidales</taxon>
        <taxon>Muribaculaceae</taxon>
        <taxon>Heminiphilus</taxon>
    </lineage>
</organism>
<protein>
    <submittedName>
        <fullName evidence="4">FprA family A-type flavoprotein</fullName>
    </submittedName>
</protein>
<dbReference type="Gene3D" id="3.60.15.10">
    <property type="entry name" value="Ribonuclease Z/Hydroxyacylglutathione hydrolase-like"/>
    <property type="match status" value="1"/>
</dbReference>
<evidence type="ECO:0000256" key="2">
    <source>
        <dbReference type="ARBA" id="ARBA00007121"/>
    </source>
</evidence>
<dbReference type="PROSITE" id="PS00201">
    <property type="entry name" value="FLAVODOXIN"/>
    <property type="match status" value="1"/>
</dbReference>
<dbReference type="EMBL" id="JBCLPP010000006">
    <property type="protein sequence ID" value="MEY8244590.1"/>
    <property type="molecule type" value="Genomic_DNA"/>
</dbReference>
<dbReference type="PANTHER" id="PTHR43717">
    <property type="entry name" value="ANAEROBIC NITRIC OXIDE REDUCTASE FLAVORUBREDOXIN"/>
    <property type="match status" value="1"/>
</dbReference>
<evidence type="ECO:0000313" key="4">
    <source>
        <dbReference type="EMBL" id="MEY8244590.1"/>
    </source>
</evidence>
<feature type="domain" description="Flavodoxin-like" evidence="3">
    <location>
        <begin position="252"/>
        <end position="392"/>
    </location>
</feature>
<dbReference type="InterPro" id="IPR029039">
    <property type="entry name" value="Flavoprotein-like_sf"/>
</dbReference>
<dbReference type="SUPFAM" id="SSF52218">
    <property type="entry name" value="Flavoproteins"/>
    <property type="match status" value="1"/>
</dbReference>
<reference evidence="4 5" key="1">
    <citation type="submission" date="2024-03" db="EMBL/GenBank/DDBJ databases">
        <title>Mouse gut bacterial collection (mGBC) of GemPharmatech.</title>
        <authorList>
            <person name="He Y."/>
            <person name="Dong L."/>
            <person name="Wu D."/>
            <person name="Gao X."/>
            <person name="Lin Z."/>
        </authorList>
    </citation>
    <scope>NUCLEOTIDE SEQUENCE [LARGE SCALE GENOMIC DNA]</scope>
    <source>
        <strain evidence="4 5">54-13</strain>
    </source>
</reference>
<dbReference type="PIRSF" id="PIRSF005243">
    <property type="entry name" value="ROO"/>
    <property type="match status" value="1"/>
</dbReference>
<dbReference type="InterPro" id="IPR008254">
    <property type="entry name" value="Flavodoxin/NO_synth"/>
</dbReference>
<gene>
    <name evidence="4" type="ORF">AAK873_03025</name>
</gene>
<dbReference type="Gene3D" id="3.40.50.360">
    <property type="match status" value="1"/>
</dbReference>
<sequence length="402" mass="44441">MNVKEFIEGIHYVGVNDRTTSRFEALWPLPSGVTYNSYIVTGTNKTALIDGVEISACEKLRDHIKTVLGDKAPDYLVINHMEPDHTGSIKVLRSFYPEMTIVGNAKTLEMVKGFYGIENNLLKVADGNIIDLGGMSLRFTLTPMVHWPETMMTYVKEKSVLFSGDAFGCFGALTGGITDSETDTEQFIPEMYRYYSNIVGKYGVFVQKALAKLSSIKLDYICPTHGPVWHDEIARVTAIYDSLSKYEAETGVVIVYGSMYGNTEEMAEVIASRLAENGIKKIRIHNASYSHLSYILSDIFRYKGLIIGAPTYSNTLFPPIEALLQAIKTREIKNRVTASFGSCTWAPQSVKRINAVLEEARLFNGDIASPQAKQAPDATAINDCKTLADAVAARLLNSSPHT</sequence>
<dbReference type="InterPro" id="IPR016440">
    <property type="entry name" value="Rubredoxin-O_OxRdtase"/>
</dbReference>
<comment type="cofactor">
    <cofactor evidence="1">
        <name>FMN</name>
        <dbReference type="ChEBI" id="CHEBI:58210"/>
    </cofactor>
</comment>
<dbReference type="SUPFAM" id="SSF56281">
    <property type="entry name" value="Metallo-hydrolase/oxidoreductase"/>
    <property type="match status" value="1"/>
</dbReference>
<dbReference type="Pfam" id="PF00258">
    <property type="entry name" value="Flavodoxin_1"/>
    <property type="match status" value="1"/>
</dbReference>
<dbReference type="CDD" id="cd07709">
    <property type="entry name" value="flavodiiron_proteins_MBL-fold"/>
    <property type="match status" value="1"/>
</dbReference>
<dbReference type="Pfam" id="PF19583">
    <property type="entry name" value="ODP"/>
    <property type="match status" value="1"/>
</dbReference>
<dbReference type="PROSITE" id="PS50902">
    <property type="entry name" value="FLAVODOXIN_LIKE"/>
    <property type="match status" value="1"/>
</dbReference>
<dbReference type="Proteomes" id="UP001565200">
    <property type="component" value="Unassembled WGS sequence"/>
</dbReference>
<keyword evidence="5" id="KW-1185">Reference proteome</keyword>
<dbReference type="RefSeq" id="WP_148463985.1">
    <property type="nucleotide sequence ID" value="NZ_JBCLPP010000006.1"/>
</dbReference>
<comment type="similarity">
    <text evidence="2">In the N-terminal section; belongs to the zinc metallo-hydrolase group 3 family.</text>
</comment>
<dbReference type="InterPro" id="IPR001279">
    <property type="entry name" value="Metallo-B-lactamas"/>
</dbReference>
<name>A0ABV4CT92_9BACT</name>
<dbReference type="InterPro" id="IPR036866">
    <property type="entry name" value="RibonucZ/Hydroxyglut_hydro"/>
</dbReference>
<dbReference type="SMART" id="SM00849">
    <property type="entry name" value="Lactamase_B"/>
    <property type="match status" value="1"/>
</dbReference>
<evidence type="ECO:0000313" key="5">
    <source>
        <dbReference type="Proteomes" id="UP001565200"/>
    </source>
</evidence>
<dbReference type="PANTHER" id="PTHR43717:SF1">
    <property type="entry name" value="ANAEROBIC NITRIC OXIDE REDUCTASE FLAVORUBREDOXIN"/>
    <property type="match status" value="1"/>
</dbReference>
<dbReference type="InterPro" id="IPR001226">
    <property type="entry name" value="Flavodoxin_CS"/>
</dbReference>
<evidence type="ECO:0000259" key="3">
    <source>
        <dbReference type="PROSITE" id="PS50902"/>
    </source>
</evidence>
<evidence type="ECO:0000256" key="1">
    <source>
        <dbReference type="ARBA" id="ARBA00001917"/>
    </source>
</evidence>
<proteinExistence type="inferred from homology"/>